<keyword evidence="6 8" id="KW-1133">Transmembrane helix</keyword>
<dbReference type="SUPFAM" id="SSF161098">
    <property type="entry name" value="MetI-like"/>
    <property type="match status" value="1"/>
</dbReference>
<sequence>MRRLLDGLWGAFGGLTVILSVAFLLLPIAIAVMMSFDARTFLGAFPPQAFSWHWYQRFIDEPLYMHGLRNSLLLASLSTLLSVGLGVAAAIGLHKARFRGRQLLVSIFLAPLVVPAVVIGFGLLVTLSALGVVSGMGKLLIAHGVITLPYVIRSVTATLAGLGPSLEEAAMSLGASPWTVIRTVVLPLCRPGIVVGAVLAFTVSFDDVSVGIFLADPESTTLPLALVSMMRSNFDLTIAAASTAMIAVSCIALVLVEWLIGVDRLFGTGTTKR</sequence>
<accession>A0A553GXD3</accession>
<keyword evidence="3" id="KW-1003">Cell membrane</keyword>
<comment type="similarity">
    <text evidence="8">Belongs to the binding-protein-dependent transport system permease family.</text>
</comment>
<evidence type="ECO:0000256" key="2">
    <source>
        <dbReference type="ARBA" id="ARBA00022448"/>
    </source>
</evidence>
<evidence type="ECO:0000313" key="11">
    <source>
        <dbReference type="Proteomes" id="UP000315235"/>
    </source>
</evidence>
<evidence type="ECO:0000256" key="8">
    <source>
        <dbReference type="RuleBase" id="RU363032"/>
    </source>
</evidence>
<proteinExistence type="inferred from homology"/>
<dbReference type="OrthoDB" id="9782004at2"/>
<evidence type="ECO:0000256" key="7">
    <source>
        <dbReference type="ARBA" id="ARBA00023136"/>
    </source>
</evidence>
<dbReference type="PANTHER" id="PTHR43357:SF4">
    <property type="entry name" value="INNER MEMBRANE ABC TRANSPORTER PERMEASE PROTEIN YDCV"/>
    <property type="match status" value="1"/>
</dbReference>
<comment type="subcellular location">
    <subcellularLocation>
        <location evidence="1">Cell inner membrane</location>
        <topology evidence="1">Multi-pass membrane protein</topology>
    </subcellularLocation>
    <subcellularLocation>
        <location evidence="8">Cell membrane</location>
        <topology evidence="8">Multi-pass membrane protein</topology>
    </subcellularLocation>
</comment>
<dbReference type="GO" id="GO:0005886">
    <property type="term" value="C:plasma membrane"/>
    <property type="evidence" value="ECO:0007669"/>
    <property type="project" value="UniProtKB-SubCell"/>
</dbReference>
<evidence type="ECO:0000256" key="1">
    <source>
        <dbReference type="ARBA" id="ARBA00004429"/>
    </source>
</evidence>
<dbReference type="Proteomes" id="UP000315235">
    <property type="component" value="Unassembled WGS sequence"/>
</dbReference>
<evidence type="ECO:0000259" key="9">
    <source>
        <dbReference type="PROSITE" id="PS50928"/>
    </source>
</evidence>
<keyword evidence="7 8" id="KW-0472">Membrane</keyword>
<keyword evidence="5 8" id="KW-0812">Transmembrane</keyword>
<reference evidence="10 11" key="1">
    <citation type="submission" date="2019-07" db="EMBL/GenBank/DDBJ databases">
        <title>Pseudomonas mangiferae sp. nov., isolated from bark of mango tree in Thailand.</title>
        <authorList>
            <person name="Srisuk N."/>
            <person name="Anurat P."/>
        </authorList>
    </citation>
    <scope>NUCLEOTIDE SEQUENCE [LARGE SCALE GENOMIC DNA]</scope>
    <source>
        <strain evidence="10 11">DMKU_BBB3-04</strain>
    </source>
</reference>
<feature type="transmembrane region" description="Helical" evidence="8">
    <location>
        <begin position="193"/>
        <end position="215"/>
    </location>
</feature>
<dbReference type="InterPro" id="IPR035906">
    <property type="entry name" value="MetI-like_sf"/>
</dbReference>
<keyword evidence="11" id="KW-1185">Reference proteome</keyword>
<feature type="domain" description="ABC transmembrane type-1" evidence="9">
    <location>
        <begin position="68"/>
        <end position="257"/>
    </location>
</feature>
<gene>
    <name evidence="10" type="ORF">FM069_13640</name>
</gene>
<dbReference type="Pfam" id="PF00528">
    <property type="entry name" value="BPD_transp_1"/>
    <property type="match status" value="1"/>
</dbReference>
<keyword evidence="4" id="KW-0997">Cell inner membrane</keyword>
<evidence type="ECO:0000256" key="5">
    <source>
        <dbReference type="ARBA" id="ARBA00022692"/>
    </source>
</evidence>
<dbReference type="Gene3D" id="1.10.3720.10">
    <property type="entry name" value="MetI-like"/>
    <property type="match status" value="1"/>
</dbReference>
<feature type="transmembrane region" description="Helical" evidence="8">
    <location>
        <begin position="12"/>
        <end position="36"/>
    </location>
</feature>
<evidence type="ECO:0000256" key="6">
    <source>
        <dbReference type="ARBA" id="ARBA00022989"/>
    </source>
</evidence>
<feature type="transmembrane region" description="Helical" evidence="8">
    <location>
        <begin position="72"/>
        <end position="91"/>
    </location>
</feature>
<keyword evidence="2 8" id="KW-0813">Transport</keyword>
<evidence type="ECO:0000256" key="3">
    <source>
        <dbReference type="ARBA" id="ARBA00022475"/>
    </source>
</evidence>
<name>A0A553GXD3_9PSED</name>
<evidence type="ECO:0000313" key="10">
    <source>
        <dbReference type="EMBL" id="TRX74172.1"/>
    </source>
</evidence>
<evidence type="ECO:0000256" key="4">
    <source>
        <dbReference type="ARBA" id="ARBA00022519"/>
    </source>
</evidence>
<feature type="transmembrane region" description="Helical" evidence="8">
    <location>
        <begin position="103"/>
        <end position="130"/>
    </location>
</feature>
<dbReference type="GO" id="GO:0055085">
    <property type="term" value="P:transmembrane transport"/>
    <property type="evidence" value="ECO:0007669"/>
    <property type="project" value="InterPro"/>
</dbReference>
<dbReference type="AlphaFoldDB" id="A0A553GXD3"/>
<comment type="caution">
    <text evidence="10">The sequence shown here is derived from an EMBL/GenBank/DDBJ whole genome shotgun (WGS) entry which is preliminary data.</text>
</comment>
<dbReference type="CDD" id="cd06261">
    <property type="entry name" value="TM_PBP2"/>
    <property type="match status" value="1"/>
</dbReference>
<dbReference type="PANTHER" id="PTHR43357">
    <property type="entry name" value="INNER MEMBRANE ABC TRANSPORTER PERMEASE PROTEIN YDCV"/>
    <property type="match status" value="1"/>
</dbReference>
<protein>
    <submittedName>
        <fullName evidence="10">ABC transporter permease</fullName>
    </submittedName>
</protein>
<dbReference type="PROSITE" id="PS50928">
    <property type="entry name" value="ABC_TM1"/>
    <property type="match status" value="1"/>
</dbReference>
<dbReference type="EMBL" id="VJOY01000009">
    <property type="protein sequence ID" value="TRX74172.1"/>
    <property type="molecule type" value="Genomic_DNA"/>
</dbReference>
<feature type="transmembrane region" description="Helical" evidence="8">
    <location>
        <begin position="236"/>
        <end position="260"/>
    </location>
</feature>
<dbReference type="InterPro" id="IPR000515">
    <property type="entry name" value="MetI-like"/>
</dbReference>
<dbReference type="RefSeq" id="WP_143488910.1">
    <property type="nucleotide sequence ID" value="NZ_VJOY01000009.1"/>
</dbReference>
<organism evidence="10 11">
    <name type="scientific">Pseudomonas mangiferae</name>
    <dbReference type="NCBI Taxonomy" id="2593654"/>
    <lineage>
        <taxon>Bacteria</taxon>
        <taxon>Pseudomonadati</taxon>
        <taxon>Pseudomonadota</taxon>
        <taxon>Gammaproteobacteria</taxon>
        <taxon>Pseudomonadales</taxon>
        <taxon>Pseudomonadaceae</taxon>
        <taxon>Pseudomonas</taxon>
    </lineage>
</organism>